<evidence type="ECO:0000313" key="3">
    <source>
        <dbReference type="EMBL" id="QBX81111.1"/>
    </source>
</evidence>
<dbReference type="InterPro" id="IPR000644">
    <property type="entry name" value="CBS_dom"/>
</dbReference>
<sequence>MKKNWGKIVLSPESSILDALTVINEGALRICLIVNTDTTLLGIITDGDIRRAILKNVPLNENVTQVMNRQPITVSDNTPHQQMLKMMQKQSILALPVVDREGHILGLETWEQAVQKPIYENPIFIMAGGLGTRLRPLTNDCPKPMLKVGNKPILEILLTQFIKAGFKNIYISTYYMPEKIIDYFGNGSAWGANINYVHEDMPLGTGGALGLLPQNIQKLPLIMINGDVLTNTDFVRLLEFHIEHKPIATMCVRQYEHQIPYGVINSDGNRIVDINEKPVYQYFVNAGIYVISPELYLNVPKYQKIDMPSLLDKQIAESQDVLMYPLHEYWLDIGRMDDFNKAQHDVKELA</sequence>
<dbReference type="Pfam" id="PF00483">
    <property type="entry name" value="NTP_transferase"/>
    <property type="match status" value="1"/>
</dbReference>
<dbReference type="InterPro" id="IPR050486">
    <property type="entry name" value="Mannose-1P_guanyltransferase"/>
</dbReference>
<dbReference type="SUPFAM" id="SSF54631">
    <property type="entry name" value="CBS-domain pair"/>
    <property type="match status" value="1"/>
</dbReference>
<evidence type="ECO:0000259" key="2">
    <source>
        <dbReference type="PROSITE" id="PS51371"/>
    </source>
</evidence>
<keyword evidence="1" id="KW-0129">CBS domain</keyword>
<accession>A0ABX5T6I6</accession>
<dbReference type="InterPro" id="IPR005835">
    <property type="entry name" value="NTP_transferase_dom"/>
</dbReference>
<evidence type="ECO:0000313" key="4">
    <source>
        <dbReference type="Proteomes" id="UP000296284"/>
    </source>
</evidence>
<dbReference type="InterPro" id="IPR046342">
    <property type="entry name" value="CBS_dom_sf"/>
</dbReference>
<dbReference type="Pfam" id="PF00571">
    <property type="entry name" value="CBS"/>
    <property type="match status" value="2"/>
</dbReference>
<dbReference type="SUPFAM" id="SSF53448">
    <property type="entry name" value="Nucleotide-diphospho-sugar transferases"/>
    <property type="match status" value="1"/>
</dbReference>
<dbReference type="PROSITE" id="PS51371">
    <property type="entry name" value="CBS"/>
    <property type="match status" value="2"/>
</dbReference>
<dbReference type="Gene3D" id="3.90.550.10">
    <property type="entry name" value="Spore Coat Polysaccharide Biosynthesis Protein SpsA, Chain A"/>
    <property type="match status" value="1"/>
</dbReference>
<name>A0ABX5T6I6_9ENTR</name>
<proteinExistence type="predicted"/>
<dbReference type="SMART" id="SM00116">
    <property type="entry name" value="CBS"/>
    <property type="match status" value="2"/>
</dbReference>
<organism evidence="3 4">
    <name type="scientific">Citrobacter tructae</name>
    <dbReference type="NCBI Taxonomy" id="2562449"/>
    <lineage>
        <taxon>Bacteria</taxon>
        <taxon>Pseudomonadati</taxon>
        <taxon>Pseudomonadota</taxon>
        <taxon>Gammaproteobacteria</taxon>
        <taxon>Enterobacterales</taxon>
        <taxon>Enterobacteriaceae</taxon>
        <taxon>Citrobacter</taxon>
    </lineage>
</organism>
<dbReference type="CDD" id="cd04607">
    <property type="entry name" value="CBS_pair_NTP_transferase_assoc"/>
    <property type="match status" value="1"/>
</dbReference>
<feature type="domain" description="CBS" evidence="2">
    <location>
        <begin position="1"/>
        <end position="59"/>
    </location>
</feature>
<dbReference type="CDD" id="cd06426">
    <property type="entry name" value="NTP_transferase_like_2"/>
    <property type="match status" value="1"/>
</dbReference>
<keyword evidence="4" id="KW-1185">Reference proteome</keyword>
<dbReference type="EMBL" id="CP038469">
    <property type="protein sequence ID" value="QBX81111.1"/>
    <property type="molecule type" value="Genomic_DNA"/>
</dbReference>
<dbReference type="Proteomes" id="UP000296284">
    <property type="component" value="Chromosome"/>
</dbReference>
<dbReference type="PANTHER" id="PTHR22572">
    <property type="entry name" value="SUGAR-1-PHOSPHATE GUANYL TRANSFERASE"/>
    <property type="match status" value="1"/>
</dbReference>
<evidence type="ECO:0000256" key="1">
    <source>
        <dbReference type="PROSITE-ProRule" id="PRU00703"/>
    </source>
</evidence>
<dbReference type="Gene3D" id="3.10.580.10">
    <property type="entry name" value="CBS-domain"/>
    <property type="match status" value="1"/>
</dbReference>
<dbReference type="InterPro" id="IPR029044">
    <property type="entry name" value="Nucleotide-diphossugar_trans"/>
</dbReference>
<gene>
    <name evidence="3" type="ORF">E4Z61_12360</name>
</gene>
<reference evidence="3 4" key="1">
    <citation type="submission" date="2019-03" db="EMBL/GenBank/DDBJ databases">
        <title>Complete genome sequence of Citrobacter sp. SNU WT2 isolated from diseased rainbow trout.</title>
        <authorList>
            <person name="Oh W.T."/>
            <person name="Park S.C."/>
        </authorList>
    </citation>
    <scope>NUCLEOTIDE SEQUENCE [LARGE SCALE GENOMIC DNA]</scope>
    <source>
        <strain evidence="3 4">SNU WT2</strain>
    </source>
</reference>
<dbReference type="RefSeq" id="WP_135323028.1">
    <property type="nucleotide sequence ID" value="NZ_CP038469.1"/>
</dbReference>
<protein>
    <submittedName>
        <fullName evidence="3">CBS domain-containing protein</fullName>
    </submittedName>
</protein>
<feature type="domain" description="CBS" evidence="2">
    <location>
        <begin position="67"/>
        <end position="123"/>
    </location>
</feature>